<accession>A0A5M3WRV7</accession>
<feature type="domain" description="Double-GTPase 2" evidence="2">
    <location>
        <begin position="55"/>
        <end position="236"/>
    </location>
</feature>
<keyword evidence="4" id="KW-1185">Reference proteome</keyword>
<evidence type="ECO:0000259" key="2">
    <source>
        <dbReference type="Pfam" id="PF19993"/>
    </source>
</evidence>
<dbReference type="SUPFAM" id="SSF52540">
    <property type="entry name" value="P-loop containing nucleoside triphosphate hydrolases"/>
    <property type="match status" value="1"/>
</dbReference>
<sequence>MTVMEIAIVITLAAGVVKGLAWLRQRLRRRRTEGGVPLGQASIDSAVPTFRIVSLGLQGAGKTLLLASMFHELQAPTRQSYYLSAAPADVAKLTEWFATMADTTDPGGWPAGTTLSETRRFAFTVKTRTADSVHDILRLDYLEYAGELLTRTDPAGAERQAELFAQVQSADAVLGILDGQRIRQHLDGEARGWAELDRTLNILIPHMMNITCPISFVLTKWDLLADLHEDEDTRLARVRDLLMANDHFRALVNTHGTQRVVRLIPVSAVGRGFATIDQHGHVVKVPSAQAQPTYADVPLSAVVPDVFDQAEMRLHEEFTADLDEEIRQWTRRTPLERLSSAATLAGQSAGRALLQYIGTPAVTVMGDVMMGMFLDSRRRRADTEEAQVDRQVNQAERRVQEFLHARRRVLRDMRGKPDQLEGRLPSSRLTAGL</sequence>
<dbReference type="AlphaFoldDB" id="A0A5M3WRV7"/>
<organism evidence="3 4">
    <name type="scientific">Acrocarpospora macrocephala</name>
    <dbReference type="NCBI Taxonomy" id="150177"/>
    <lineage>
        <taxon>Bacteria</taxon>
        <taxon>Bacillati</taxon>
        <taxon>Actinomycetota</taxon>
        <taxon>Actinomycetes</taxon>
        <taxon>Streptosporangiales</taxon>
        <taxon>Streptosporangiaceae</taxon>
        <taxon>Acrocarpospora</taxon>
    </lineage>
</organism>
<evidence type="ECO:0000313" key="3">
    <source>
        <dbReference type="EMBL" id="GES09473.1"/>
    </source>
</evidence>
<dbReference type="InterPro" id="IPR045528">
    <property type="entry name" value="DO-GTPase2"/>
</dbReference>
<evidence type="ECO:0000313" key="4">
    <source>
        <dbReference type="Proteomes" id="UP000331127"/>
    </source>
</evidence>
<dbReference type="InterPro" id="IPR027417">
    <property type="entry name" value="P-loop_NTPase"/>
</dbReference>
<name>A0A5M3WRV7_9ACTN</name>
<dbReference type="EMBL" id="BLAE01000015">
    <property type="protein sequence ID" value="GES09473.1"/>
    <property type="molecule type" value="Genomic_DNA"/>
</dbReference>
<dbReference type="Pfam" id="PF19993">
    <property type="entry name" value="DO-GTPase2"/>
    <property type="match status" value="1"/>
</dbReference>
<comment type="caution">
    <text evidence="3">The sequence shown here is derived from an EMBL/GenBank/DDBJ whole genome shotgun (WGS) entry which is preliminary data.</text>
</comment>
<reference evidence="3 4" key="1">
    <citation type="submission" date="2019-10" db="EMBL/GenBank/DDBJ databases">
        <title>Whole genome shotgun sequence of Acrocarpospora macrocephala NBRC 16266.</title>
        <authorList>
            <person name="Ichikawa N."/>
            <person name="Kimura A."/>
            <person name="Kitahashi Y."/>
            <person name="Komaki H."/>
            <person name="Oguchi A."/>
        </authorList>
    </citation>
    <scope>NUCLEOTIDE SEQUENCE [LARGE SCALE GENOMIC DNA]</scope>
    <source>
        <strain evidence="3 4">NBRC 16266</strain>
    </source>
</reference>
<proteinExistence type="predicted"/>
<feature type="region of interest" description="Disordered" evidence="1">
    <location>
        <begin position="414"/>
        <end position="433"/>
    </location>
</feature>
<gene>
    <name evidence="3" type="ORF">Amac_030690</name>
</gene>
<dbReference type="Proteomes" id="UP000331127">
    <property type="component" value="Unassembled WGS sequence"/>
</dbReference>
<evidence type="ECO:0000256" key="1">
    <source>
        <dbReference type="SAM" id="MobiDB-lite"/>
    </source>
</evidence>
<protein>
    <recommendedName>
        <fullName evidence="2">Double-GTPase 2 domain-containing protein</fullName>
    </recommendedName>
</protein>